<evidence type="ECO:0000256" key="1">
    <source>
        <dbReference type="ARBA" id="ARBA00022617"/>
    </source>
</evidence>
<keyword evidence="8" id="KW-1185">Reference proteome</keyword>
<dbReference type="PROSITE" id="PS51007">
    <property type="entry name" value="CYTC"/>
    <property type="match status" value="1"/>
</dbReference>
<keyword evidence="5" id="KW-0732">Signal</keyword>
<dbReference type="EMBL" id="CP036501">
    <property type="protein sequence ID" value="UZP73945.1"/>
    <property type="molecule type" value="Genomic_DNA"/>
</dbReference>
<feature type="signal peptide" evidence="5">
    <location>
        <begin position="1"/>
        <end position="23"/>
    </location>
</feature>
<dbReference type="Proteomes" id="UP001317963">
    <property type="component" value="Chromosome"/>
</dbReference>
<name>A0ABY6Q4W8_9GAMM</name>
<sequence length="204" mass="21734">MSLTNWICAALMTLVAATMPATADDGYQTHCAHCHGATGAGNDTLGAPNLTRLSESYIKRQLQGFKEGWRSKDNHYAQSMTAAIATLDTRTLSSATMAISELPDSNVMSPVPRNGDVARGKDLYTAYCGACHGTGANGNDALGAPNLLGLSSDYLTRQYGEFAKGKRGTHPNDKYGQQMARLSKALKDPQLIDDVTAYVVSIAE</sequence>
<dbReference type="InterPro" id="IPR024167">
    <property type="entry name" value="Cytochrome_c4-like"/>
</dbReference>
<organism evidence="7 8">
    <name type="scientific">Candidatus Paraluminiphilus aquimaris</name>
    <dbReference type="NCBI Taxonomy" id="2518994"/>
    <lineage>
        <taxon>Bacteria</taxon>
        <taxon>Pseudomonadati</taxon>
        <taxon>Pseudomonadota</taxon>
        <taxon>Gammaproteobacteria</taxon>
        <taxon>Cellvibrionales</taxon>
        <taxon>Halieaceae</taxon>
        <taxon>Candidatus Paraluminiphilus</taxon>
    </lineage>
</organism>
<feature type="chain" id="PRO_5047548570" evidence="5">
    <location>
        <begin position="24"/>
        <end position="204"/>
    </location>
</feature>
<dbReference type="Pfam" id="PF00034">
    <property type="entry name" value="Cytochrom_C"/>
    <property type="match status" value="2"/>
</dbReference>
<evidence type="ECO:0000256" key="2">
    <source>
        <dbReference type="ARBA" id="ARBA00022723"/>
    </source>
</evidence>
<proteinExistence type="predicted"/>
<evidence type="ECO:0000256" key="3">
    <source>
        <dbReference type="ARBA" id="ARBA00023004"/>
    </source>
</evidence>
<accession>A0ABY6Q4W8</accession>
<evidence type="ECO:0000259" key="6">
    <source>
        <dbReference type="PROSITE" id="PS51007"/>
    </source>
</evidence>
<keyword evidence="3 4" id="KW-0408">Iron</keyword>
<dbReference type="Gene3D" id="1.10.760.10">
    <property type="entry name" value="Cytochrome c-like domain"/>
    <property type="match status" value="2"/>
</dbReference>
<keyword evidence="1 4" id="KW-0349">Heme</keyword>
<dbReference type="SUPFAM" id="SSF46626">
    <property type="entry name" value="Cytochrome c"/>
    <property type="match status" value="2"/>
</dbReference>
<reference evidence="7 8" key="1">
    <citation type="submission" date="2019-02" db="EMBL/GenBank/DDBJ databases">
        <title>Halieaceae_genomes.</title>
        <authorList>
            <person name="Li S.-H."/>
        </authorList>
    </citation>
    <scope>NUCLEOTIDE SEQUENCE [LARGE SCALE GENOMIC DNA]</scope>
    <source>
        <strain evidence="7 8">JH123</strain>
    </source>
</reference>
<dbReference type="InterPro" id="IPR009056">
    <property type="entry name" value="Cyt_c-like_dom"/>
</dbReference>
<evidence type="ECO:0000256" key="5">
    <source>
        <dbReference type="SAM" id="SignalP"/>
    </source>
</evidence>
<protein>
    <submittedName>
        <fullName evidence="7">C-type cytochrome</fullName>
    </submittedName>
</protein>
<dbReference type="PIRSF" id="PIRSF000005">
    <property type="entry name" value="Cytochrome_c4"/>
    <property type="match status" value="1"/>
</dbReference>
<dbReference type="PANTHER" id="PTHR33751:SF1">
    <property type="entry name" value="CBB3-TYPE CYTOCHROME C OXIDASE SUBUNIT FIXP"/>
    <property type="match status" value="1"/>
</dbReference>
<evidence type="ECO:0000256" key="4">
    <source>
        <dbReference type="PROSITE-ProRule" id="PRU00433"/>
    </source>
</evidence>
<evidence type="ECO:0000313" key="8">
    <source>
        <dbReference type="Proteomes" id="UP001317963"/>
    </source>
</evidence>
<evidence type="ECO:0000313" key="7">
    <source>
        <dbReference type="EMBL" id="UZP73945.1"/>
    </source>
</evidence>
<feature type="domain" description="Cytochrome c" evidence="6">
    <location>
        <begin position="115"/>
        <end position="203"/>
    </location>
</feature>
<gene>
    <name evidence="7" type="ORF">E0F26_03935</name>
</gene>
<dbReference type="InterPro" id="IPR050597">
    <property type="entry name" value="Cytochrome_c_Oxidase_Subunit"/>
</dbReference>
<dbReference type="RefSeq" id="WP_279242747.1">
    <property type="nucleotide sequence ID" value="NZ_CP036501.1"/>
</dbReference>
<dbReference type="PANTHER" id="PTHR33751">
    <property type="entry name" value="CBB3-TYPE CYTOCHROME C OXIDASE SUBUNIT FIXP"/>
    <property type="match status" value="1"/>
</dbReference>
<dbReference type="InterPro" id="IPR036909">
    <property type="entry name" value="Cyt_c-like_dom_sf"/>
</dbReference>
<keyword evidence="2 4" id="KW-0479">Metal-binding</keyword>